<organism evidence="13 14">
    <name type="scientific">Mycolicibacterium nivoides</name>
    <dbReference type="NCBI Taxonomy" id="2487344"/>
    <lineage>
        <taxon>Bacteria</taxon>
        <taxon>Bacillati</taxon>
        <taxon>Actinomycetota</taxon>
        <taxon>Actinomycetes</taxon>
        <taxon>Mycobacteriales</taxon>
        <taxon>Mycobacteriaceae</taxon>
        <taxon>Mycolicibacterium</taxon>
    </lineage>
</organism>
<dbReference type="PANTHER" id="PTHR22683">
    <property type="entry name" value="SPORULATION PROTEIN RELATED"/>
    <property type="match status" value="1"/>
</dbReference>
<accession>A0ABW9LF87</accession>
<evidence type="ECO:0000256" key="7">
    <source>
        <dbReference type="ARBA" id="ARBA00022989"/>
    </source>
</evidence>
<evidence type="ECO:0000313" key="14">
    <source>
        <dbReference type="Proteomes" id="UP001635816"/>
    </source>
</evidence>
<dbReference type="Pfam" id="PF01580">
    <property type="entry name" value="FtsK_SpoIIIE"/>
    <property type="match status" value="3"/>
</dbReference>
<keyword evidence="4" id="KW-0677">Repeat</keyword>
<keyword evidence="7 11" id="KW-1133">Transmembrane helix</keyword>
<dbReference type="SUPFAM" id="SSF52540">
    <property type="entry name" value="P-loop containing nucleoside triphosphate hydrolases"/>
    <property type="match status" value="3"/>
</dbReference>
<dbReference type="InterPro" id="IPR003593">
    <property type="entry name" value="AAA+_ATPase"/>
</dbReference>
<dbReference type="RefSeq" id="WP_409544397.1">
    <property type="nucleotide sequence ID" value="NZ_JBKBDD010000008.1"/>
</dbReference>
<evidence type="ECO:0000256" key="2">
    <source>
        <dbReference type="ARBA" id="ARBA00022475"/>
    </source>
</evidence>
<feature type="domain" description="FtsK" evidence="12">
    <location>
        <begin position="422"/>
        <end position="618"/>
    </location>
</feature>
<evidence type="ECO:0000256" key="3">
    <source>
        <dbReference type="ARBA" id="ARBA00022692"/>
    </source>
</evidence>
<dbReference type="NCBIfam" id="TIGR03924">
    <property type="entry name" value="T7SS_EccC_a"/>
    <property type="match status" value="1"/>
</dbReference>
<keyword evidence="5 9" id="KW-0547">Nucleotide-binding</keyword>
<dbReference type="Gene3D" id="3.40.50.300">
    <property type="entry name" value="P-loop containing nucleotide triphosphate hydrolases"/>
    <property type="match status" value="4"/>
</dbReference>
<comment type="caution">
    <text evidence="13">The sequence shown here is derived from an EMBL/GenBank/DDBJ whole genome shotgun (WGS) entry which is preliminary data.</text>
</comment>
<dbReference type="NCBIfam" id="TIGR03925">
    <property type="entry name" value="T7SS_EccC_b"/>
    <property type="match status" value="1"/>
</dbReference>
<dbReference type="SMART" id="SM00382">
    <property type="entry name" value="AAA"/>
    <property type="match status" value="3"/>
</dbReference>
<name>A0ABW9LF87_9MYCO</name>
<feature type="binding site" evidence="9">
    <location>
        <begin position="445"/>
        <end position="452"/>
    </location>
    <ligand>
        <name>ATP</name>
        <dbReference type="ChEBI" id="CHEBI:30616"/>
    </ligand>
</feature>
<keyword evidence="6 9" id="KW-0067">ATP-binding</keyword>
<reference evidence="13 14" key="1">
    <citation type="submission" date="2024-12" db="EMBL/GenBank/DDBJ databases">
        <title>The coexistence of Mycolicibacterium septicum and Mycolicibacterium nivoides in clinical samples.</title>
        <authorList>
            <person name="Wang C."/>
            <person name="Feng Y."/>
            <person name="Zong Z."/>
        </authorList>
    </citation>
    <scope>NUCLEOTIDE SEQUENCE [LARGE SCALE GENOMIC DNA]</scope>
    <source>
        <strain evidence="13 14">120309</strain>
    </source>
</reference>
<keyword evidence="3 11" id="KW-0812">Transmembrane</keyword>
<feature type="domain" description="FtsK" evidence="12">
    <location>
        <begin position="750"/>
        <end position="940"/>
    </location>
</feature>
<keyword evidence="14" id="KW-1185">Reference proteome</keyword>
<evidence type="ECO:0000256" key="9">
    <source>
        <dbReference type="PROSITE-ProRule" id="PRU00289"/>
    </source>
</evidence>
<dbReference type="PROSITE" id="PS50901">
    <property type="entry name" value="FTSK"/>
    <property type="match status" value="3"/>
</dbReference>
<keyword evidence="2" id="KW-1003">Cell membrane</keyword>
<evidence type="ECO:0000256" key="5">
    <source>
        <dbReference type="ARBA" id="ARBA00022741"/>
    </source>
</evidence>
<evidence type="ECO:0000256" key="8">
    <source>
        <dbReference type="ARBA" id="ARBA00023136"/>
    </source>
</evidence>
<proteinExistence type="predicted"/>
<feature type="transmembrane region" description="Helical" evidence="11">
    <location>
        <begin position="43"/>
        <end position="61"/>
    </location>
</feature>
<evidence type="ECO:0000256" key="6">
    <source>
        <dbReference type="ARBA" id="ARBA00022840"/>
    </source>
</evidence>
<evidence type="ECO:0000256" key="11">
    <source>
        <dbReference type="SAM" id="Phobius"/>
    </source>
</evidence>
<comment type="subcellular location">
    <subcellularLocation>
        <location evidence="1">Cell membrane</location>
        <topology evidence="1">Multi-pass membrane protein</topology>
    </subcellularLocation>
</comment>
<feature type="region of interest" description="Disordered" evidence="10">
    <location>
        <begin position="1"/>
        <end position="28"/>
    </location>
</feature>
<dbReference type="PANTHER" id="PTHR22683:SF1">
    <property type="entry name" value="TYPE VII SECRETION SYSTEM PROTEIN ESSC"/>
    <property type="match status" value="1"/>
</dbReference>
<feature type="compositionally biased region" description="Low complexity" evidence="10">
    <location>
        <begin position="1"/>
        <end position="20"/>
    </location>
</feature>
<dbReference type="InterPro" id="IPR002543">
    <property type="entry name" value="FtsK_dom"/>
</dbReference>
<gene>
    <name evidence="13" type="primary">eccCa</name>
    <name evidence="13" type="ORF">ACK4CT_21740</name>
</gene>
<feature type="domain" description="FtsK" evidence="12">
    <location>
        <begin position="1037"/>
        <end position="1220"/>
    </location>
</feature>
<evidence type="ECO:0000259" key="12">
    <source>
        <dbReference type="PROSITE" id="PS50901"/>
    </source>
</evidence>
<keyword evidence="8 11" id="KW-0472">Membrane</keyword>
<evidence type="ECO:0000256" key="10">
    <source>
        <dbReference type="SAM" id="MobiDB-lite"/>
    </source>
</evidence>
<dbReference type="EMBL" id="JBKBDD010000008">
    <property type="protein sequence ID" value="MFN6545818.1"/>
    <property type="molecule type" value="Genomic_DNA"/>
</dbReference>
<evidence type="ECO:0000256" key="4">
    <source>
        <dbReference type="ARBA" id="ARBA00022737"/>
    </source>
</evidence>
<dbReference type="InterPro" id="IPR027417">
    <property type="entry name" value="P-loop_NTPase"/>
</dbReference>
<dbReference type="InterPro" id="IPR023837">
    <property type="entry name" value="EccCb-like_Actinobacteria"/>
</dbReference>
<dbReference type="InterPro" id="IPR050206">
    <property type="entry name" value="FtsK/SpoIIIE/SftA"/>
</dbReference>
<sequence>MEPIRTPTTTRALPTAEPPTGEVVIDAPPALPRHTPVSPLTRLLPLVLVVAMAGMIAVYATSGTFASRGPASMMFPIMMAVSAIGTAAYSFRGNGRAPQLHRDRCEYLRYLDGIDTAVGETAHSQWLALHAGHPAPGRLWTLAGGERMWQRRPGDLEFCEVRIGVGDRPLSTRLVAGGTDLGRDSDPVTASALAQLIRRRSMIIDAPVTVNLCGLAHVTVSGSRASARALLRAMVCQLAMAHSPRHVRIAAVVDGSTTAGWEWLKWLAHHWYPDSRAAATALRLSTLADLPAAAPPLHTVVIVDSATASAATPAPGTGVTLVSVVGPADAAAIARSDLHLDLGADVVRCGAAPVQPDQMSQEQAITCARRLARYRCVPVPDDSSWPALIGIDDPAAIEPPNNWSISDPQRLLRVPVGRCADGDPLHLDLKEAAHDGMGPHGLCVGATGSGKSEFLRTLVLGLISTHSPEELNLVLVDFKGGATFLGLQRARHISALITNLAEEEFLVTRMADALAGEMTRRQELLRAAGNLSNIAEYRRRTDLPALPALLIVVDEFSELLQQHPDFAELFVAIGRLGRSLGIHLLLASQRLDEGRLRGLDSHLSYRVCLKTFSPNESRSVLGVADAYELPNTPGAAFLKTPSGEIIRFQTAFVSAAGEVPEPPSYVPQGSLRPRRFTGTWAAIDPRPAAPVTITVLQQVVDRLAGHGTPAHQVWLPPLPRAVPLSDVLLSDSEPLEVAIGLVDRPFEQRRDRLMLALGGAEGSVAIVGGPQSGKSTAAMTLAVALAATHHPRDLAIYCLDFGGGTLNALRALPHVGAVAGRADTDLVRRTVAELHALVSAREARFTALCIGSMAEYRTRRDGGDFDDPFGDVFLIIDGWSTLRGELDSLEPSITALTVQGLSLGVHVVVTASRWAEFRPALKDQLGTRIELRLGDPAESEMDRKRARQLVQSAPGRGLTREGRELLIALPRLDGTPSDAGIGTSLTRIGDTLRAQYGDARAPAVRLLPTWVRGPELGPTPRARPATEVLLGLGERELAPVLVDFAAQPDLVILGDNGCGKSTALRTLCRDLVTANDPSSVQLLIVDFRRTLLGAVESDHLAGYAPSAGALDVALPRVLETLRNRMPGPEVTQRQLHDRSWWTGPELYVVVDDYDLVAGGGTNPLSPLLHYLPHARDLGLHLVLARRSGGAARAMFDPVLAGVKDLGCMGLMMSANPDDGVLLGSARPVRLPPGRGTLITRSAPDQLVQVMLPDGVDAG</sequence>
<feature type="binding site" evidence="9">
    <location>
        <begin position="768"/>
        <end position="775"/>
    </location>
    <ligand>
        <name>ATP</name>
        <dbReference type="ChEBI" id="CHEBI:30616"/>
    </ligand>
</feature>
<dbReference type="InterPro" id="IPR023836">
    <property type="entry name" value="EccCa-like_Actinobacteria"/>
</dbReference>
<evidence type="ECO:0000313" key="13">
    <source>
        <dbReference type="EMBL" id="MFN6545818.1"/>
    </source>
</evidence>
<feature type="binding site" evidence="9">
    <location>
        <begin position="1054"/>
        <end position="1061"/>
    </location>
    <ligand>
        <name>ATP</name>
        <dbReference type="ChEBI" id="CHEBI:30616"/>
    </ligand>
</feature>
<protein>
    <submittedName>
        <fullName evidence="13">Type VII secretion protein EccCa</fullName>
    </submittedName>
</protein>
<evidence type="ECO:0000256" key="1">
    <source>
        <dbReference type="ARBA" id="ARBA00004651"/>
    </source>
</evidence>
<dbReference type="Proteomes" id="UP001635816">
    <property type="component" value="Unassembled WGS sequence"/>
</dbReference>